<keyword evidence="2" id="KW-1185">Reference proteome</keyword>
<organism evidence="1 2">
    <name type="scientific">Frondihabitans sucicola</name>
    <dbReference type="NCBI Taxonomy" id="1268041"/>
    <lineage>
        <taxon>Bacteria</taxon>
        <taxon>Bacillati</taxon>
        <taxon>Actinomycetota</taxon>
        <taxon>Actinomycetes</taxon>
        <taxon>Micrococcales</taxon>
        <taxon>Microbacteriaceae</taxon>
        <taxon>Frondihabitans</taxon>
    </lineage>
</organism>
<protein>
    <submittedName>
        <fullName evidence="1">Uncharacterized protein</fullName>
    </submittedName>
</protein>
<dbReference type="EMBL" id="AP027733">
    <property type="protein sequence ID" value="BDZ52421.1"/>
    <property type="molecule type" value="Genomic_DNA"/>
</dbReference>
<evidence type="ECO:0000313" key="2">
    <source>
        <dbReference type="Proteomes" id="UP001321486"/>
    </source>
</evidence>
<evidence type="ECO:0000313" key="1">
    <source>
        <dbReference type="EMBL" id="BDZ52421.1"/>
    </source>
</evidence>
<proteinExistence type="predicted"/>
<accession>A0ABN6Y5L3</accession>
<dbReference type="Proteomes" id="UP001321486">
    <property type="component" value="Plasmid pNBRC108728a"/>
</dbReference>
<geneLocation type="plasmid" evidence="1 2">
    <name>pNBRC108728a</name>
</geneLocation>
<name>A0ABN6Y5L3_9MICO</name>
<keyword evidence="1" id="KW-0614">Plasmid</keyword>
<sequence>MAEEDDDYEVSAPEVQRVAGVAAETAEYLRPYMEADGFDFSAPHTMEELTAAYDSAVSRANLSAFTPRRRRAQLPSSGFTLPFRPWRTRVLTWLVAL</sequence>
<gene>
    <name evidence="1" type="ORF">GCM10025867_46620</name>
</gene>
<reference evidence="2" key="1">
    <citation type="journal article" date="2019" name="Int. J. Syst. Evol. Microbiol.">
        <title>The Global Catalogue of Microorganisms (GCM) 10K type strain sequencing project: providing services to taxonomists for standard genome sequencing and annotation.</title>
        <authorList>
            <consortium name="The Broad Institute Genomics Platform"/>
            <consortium name="The Broad Institute Genome Sequencing Center for Infectious Disease"/>
            <person name="Wu L."/>
            <person name="Ma J."/>
        </authorList>
    </citation>
    <scope>NUCLEOTIDE SEQUENCE [LARGE SCALE GENOMIC DNA]</scope>
    <source>
        <strain evidence="2">NBRC 108728</strain>
    </source>
</reference>
<dbReference type="RefSeq" id="WP_286347275.1">
    <property type="nucleotide sequence ID" value="NZ_AP027733.1"/>
</dbReference>